<name>A0A5B6WGR4_9ROSI</name>
<keyword evidence="1" id="KW-0695">RNA-directed DNA polymerase</keyword>
<dbReference type="InterPro" id="IPR053134">
    <property type="entry name" value="RNA-dir_DNA_polymerase"/>
</dbReference>
<accession>A0A5B6WGR4</accession>
<comment type="caution">
    <text evidence="1">The sequence shown here is derived from an EMBL/GenBank/DDBJ whole genome shotgun (WGS) entry which is preliminary data.</text>
</comment>
<evidence type="ECO:0000313" key="1">
    <source>
        <dbReference type="EMBL" id="KAA3480446.1"/>
    </source>
</evidence>
<protein>
    <submittedName>
        <fullName evidence="1">RNA-directed DNA polymerase-like protein</fullName>
    </submittedName>
</protein>
<keyword evidence="1" id="KW-0548">Nucleotidyltransferase</keyword>
<keyword evidence="1" id="KW-0808">Transferase</keyword>
<dbReference type="PANTHER" id="PTHR24559">
    <property type="entry name" value="TRANSPOSON TY3-I GAG-POL POLYPROTEIN"/>
    <property type="match status" value="1"/>
</dbReference>
<dbReference type="InterPro" id="IPR043502">
    <property type="entry name" value="DNA/RNA_pol_sf"/>
</dbReference>
<gene>
    <name evidence="1" type="ORF">EPI10_020872</name>
</gene>
<sequence>MSIAPYRMALKDLTELKAQLQELLDCGFIRPSVFPRRALVLFVKKKDRRAKEVDVHKTAFRSRYGRYEFLVMPFGPTNSPAAFMDLMN</sequence>
<dbReference type="OrthoDB" id="2431547at2759"/>
<dbReference type="AlphaFoldDB" id="A0A5B6WGR4"/>
<keyword evidence="2" id="KW-1185">Reference proteome</keyword>
<dbReference type="Proteomes" id="UP000325315">
    <property type="component" value="Unassembled WGS sequence"/>
</dbReference>
<dbReference type="EMBL" id="SMMG02000003">
    <property type="protein sequence ID" value="KAA3480446.1"/>
    <property type="molecule type" value="Genomic_DNA"/>
</dbReference>
<organism evidence="1 2">
    <name type="scientific">Gossypium australe</name>
    <dbReference type="NCBI Taxonomy" id="47621"/>
    <lineage>
        <taxon>Eukaryota</taxon>
        <taxon>Viridiplantae</taxon>
        <taxon>Streptophyta</taxon>
        <taxon>Embryophyta</taxon>
        <taxon>Tracheophyta</taxon>
        <taxon>Spermatophyta</taxon>
        <taxon>Magnoliopsida</taxon>
        <taxon>eudicotyledons</taxon>
        <taxon>Gunneridae</taxon>
        <taxon>Pentapetalae</taxon>
        <taxon>rosids</taxon>
        <taxon>malvids</taxon>
        <taxon>Malvales</taxon>
        <taxon>Malvaceae</taxon>
        <taxon>Malvoideae</taxon>
        <taxon>Gossypium</taxon>
    </lineage>
</organism>
<dbReference type="SUPFAM" id="SSF56672">
    <property type="entry name" value="DNA/RNA polymerases"/>
    <property type="match status" value="1"/>
</dbReference>
<dbReference type="GO" id="GO:0003964">
    <property type="term" value="F:RNA-directed DNA polymerase activity"/>
    <property type="evidence" value="ECO:0007669"/>
    <property type="project" value="UniProtKB-KW"/>
</dbReference>
<reference evidence="1" key="1">
    <citation type="submission" date="2019-08" db="EMBL/GenBank/DDBJ databases">
        <authorList>
            <person name="Liu F."/>
        </authorList>
    </citation>
    <scope>NUCLEOTIDE SEQUENCE [LARGE SCALE GENOMIC DNA]</scope>
    <source>
        <strain evidence="1">PA1801</strain>
        <tissue evidence="1">Leaf</tissue>
    </source>
</reference>
<dbReference type="Gene3D" id="3.10.10.10">
    <property type="entry name" value="HIV Type 1 Reverse Transcriptase, subunit A, domain 1"/>
    <property type="match status" value="2"/>
</dbReference>
<proteinExistence type="predicted"/>
<evidence type="ECO:0000313" key="2">
    <source>
        <dbReference type="Proteomes" id="UP000325315"/>
    </source>
</evidence>
<dbReference type="PANTHER" id="PTHR24559:SF447">
    <property type="entry name" value="RNA-DIRECTED DNA POLYMERASE HOMOLOG"/>
    <property type="match status" value="1"/>
</dbReference>